<dbReference type="PANTHER" id="PTHR31531">
    <property type="entry name" value="E3 UBIQUITIN-PROTEIN LIGASE E3D FAMILY MEMBER"/>
    <property type="match status" value="1"/>
</dbReference>
<evidence type="ECO:0000313" key="1">
    <source>
        <dbReference type="EMBL" id="KAK4383086.1"/>
    </source>
</evidence>
<dbReference type="AlphaFoldDB" id="A0AAE1T7T9"/>
<comment type="caution">
    <text evidence="1">The sequence shown here is derived from an EMBL/GenBank/DDBJ whole genome shotgun (WGS) entry which is preliminary data.</text>
</comment>
<dbReference type="EMBL" id="JACGWL010000613">
    <property type="protein sequence ID" value="KAK4383086.1"/>
    <property type="molecule type" value="Genomic_DNA"/>
</dbReference>
<organism evidence="1 2">
    <name type="scientific">Sesamum angolense</name>
    <dbReference type="NCBI Taxonomy" id="2727404"/>
    <lineage>
        <taxon>Eukaryota</taxon>
        <taxon>Viridiplantae</taxon>
        <taxon>Streptophyta</taxon>
        <taxon>Embryophyta</taxon>
        <taxon>Tracheophyta</taxon>
        <taxon>Spermatophyta</taxon>
        <taxon>Magnoliopsida</taxon>
        <taxon>eudicotyledons</taxon>
        <taxon>Gunneridae</taxon>
        <taxon>Pentapetalae</taxon>
        <taxon>asterids</taxon>
        <taxon>lamiids</taxon>
        <taxon>Lamiales</taxon>
        <taxon>Pedaliaceae</taxon>
        <taxon>Sesamum</taxon>
    </lineage>
</organism>
<protein>
    <submittedName>
        <fullName evidence="1">Uncharacterized protein</fullName>
    </submittedName>
</protein>
<dbReference type="GO" id="GO:0051865">
    <property type="term" value="P:protein autoubiquitination"/>
    <property type="evidence" value="ECO:0007669"/>
    <property type="project" value="TreeGrafter"/>
</dbReference>
<dbReference type="InterPro" id="IPR019193">
    <property type="entry name" value="UBQ-conj_enz_E2-bd_prot"/>
</dbReference>
<accession>A0AAE1T7T9</accession>
<dbReference type="GO" id="GO:0005829">
    <property type="term" value="C:cytosol"/>
    <property type="evidence" value="ECO:0007669"/>
    <property type="project" value="TreeGrafter"/>
</dbReference>
<evidence type="ECO:0000313" key="2">
    <source>
        <dbReference type="Proteomes" id="UP001289374"/>
    </source>
</evidence>
<dbReference type="GO" id="GO:0030332">
    <property type="term" value="F:cyclin binding"/>
    <property type="evidence" value="ECO:0007669"/>
    <property type="project" value="TreeGrafter"/>
</dbReference>
<dbReference type="PANTHER" id="PTHR31531:SF2">
    <property type="entry name" value="E3 UBIQUITIN-PROTEIN LIGASE E3D"/>
    <property type="match status" value="1"/>
</dbReference>
<dbReference type="GO" id="GO:0005634">
    <property type="term" value="C:nucleus"/>
    <property type="evidence" value="ECO:0007669"/>
    <property type="project" value="TreeGrafter"/>
</dbReference>
<dbReference type="GO" id="GO:0061630">
    <property type="term" value="F:ubiquitin protein ligase activity"/>
    <property type="evidence" value="ECO:0007669"/>
    <property type="project" value="TreeGrafter"/>
</dbReference>
<name>A0AAE1T7T9_9LAMI</name>
<dbReference type="GO" id="GO:0031624">
    <property type="term" value="F:ubiquitin conjugating enzyme binding"/>
    <property type="evidence" value="ECO:0007669"/>
    <property type="project" value="TreeGrafter"/>
</dbReference>
<dbReference type="GO" id="GO:0006513">
    <property type="term" value="P:protein monoubiquitination"/>
    <property type="evidence" value="ECO:0007669"/>
    <property type="project" value="TreeGrafter"/>
</dbReference>
<gene>
    <name evidence="1" type="ORF">Sango_2809800</name>
</gene>
<keyword evidence="2" id="KW-1185">Reference proteome</keyword>
<dbReference type="GO" id="GO:0043161">
    <property type="term" value="P:proteasome-mediated ubiquitin-dependent protein catabolic process"/>
    <property type="evidence" value="ECO:0007669"/>
    <property type="project" value="TreeGrafter"/>
</dbReference>
<dbReference type="GO" id="GO:0000209">
    <property type="term" value="P:protein polyubiquitination"/>
    <property type="evidence" value="ECO:0007669"/>
    <property type="project" value="TreeGrafter"/>
</dbReference>
<reference evidence="1" key="1">
    <citation type="submission" date="2020-06" db="EMBL/GenBank/DDBJ databases">
        <authorList>
            <person name="Li T."/>
            <person name="Hu X."/>
            <person name="Zhang T."/>
            <person name="Song X."/>
            <person name="Zhang H."/>
            <person name="Dai N."/>
            <person name="Sheng W."/>
            <person name="Hou X."/>
            <person name="Wei L."/>
        </authorList>
    </citation>
    <scope>NUCLEOTIDE SEQUENCE</scope>
    <source>
        <strain evidence="1">K16</strain>
        <tissue evidence="1">Leaf</tissue>
    </source>
</reference>
<reference evidence="1" key="2">
    <citation type="journal article" date="2024" name="Plant">
        <title>Genomic evolution and insights into agronomic trait innovations of Sesamum species.</title>
        <authorList>
            <person name="Miao H."/>
            <person name="Wang L."/>
            <person name="Qu L."/>
            <person name="Liu H."/>
            <person name="Sun Y."/>
            <person name="Le M."/>
            <person name="Wang Q."/>
            <person name="Wei S."/>
            <person name="Zheng Y."/>
            <person name="Lin W."/>
            <person name="Duan Y."/>
            <person name="Cao H."/>
            <person name="Xiong S."/>
            <person name="Wang X."/>
            <person name="Wei L."/>
            <person name="Li C."/>
            <person name="Ma Q."/>
            <person name="Ju M."/>
            <person name="Zhao R."/>
            <person name="Li G."/>
            <person name="Mu C."/>
            <person name="Tian Q."/>
            <person name="Mei H."/>
            <person name="Zhang T."/>
            <person name="Gao T."/>
            <person name="Zhang H."/>
        </authorList>
    </citation>
    <scope>NUCLEOTIDE SEQUENCE</scope>
    <source>
        <strain evidence="1">K16</strain>
    </source>
</reference>
<sequence length="217" mass="24151">MSPASSADKPPAAAAVAVAENSSSWRFTWEAQSHTPILRLLLFNPKMKPSAQCRDLKLSFLREQSLLTVSFLDDDAQIETSVRVPVPRVLVDPESPLQVRAFDDHIEVKLVLLLPVDHPLVSDFDSVLSSEENKDELLPLSIDSDIFLKDPLLLSTIDPLLHPAMVNILNFRKGRFKDHHYHFRETSVKGALLAFLGPIYYSKSEAAKASPVELGTL</sequence>
<dbReference type="GO" id="GO:0000151">
    <property type="term" value="C:ubiquitin ligase complex"/>
    <property type="evidence" value="ECO:0007669"/>
    <property type="project" value="TreeGrafter"/>
</dbReference>
<dbReference type="Proteomes" id="UP001289374">
    <property type="component" value="Unassembled WGS sequence"/>
</dbReference>
<proteinExistence type="predicted"/>